<evidence type="ECO:0000313" key="1">
    <source>
        <dbReference type="Proteomes" id="UP000036681"/>
    </source>
</evidence>
<proteinExistence type="predicted"/>
<protein>
    <submittedName>
        <fullName evidence="2">Uncharacterized protein</fullName>
    </submittedName>
</protein>
<accession>A0A0M3IPY2</accession>
<dbReference type="WBParaSite" id="ALUE_0002081001-mRNA-1">
    <property type="protein sequence ID" value="ALUE_0002081001-mRNA-1"/>
    <property type="gene ID" value="ALUE_0002081001"/>
</dbReference>
<reference evidence="2" key="1">
    <citation type="submission" date="2017-02" db="UniProtKB">
        <authorList>
            <consortium name="WormBaseParasite"/>
        </authorList>
    </citation>
    <scope>IDENTIFICATION</scope>
</reference>
<dbReference type="Proteomes" id="UP000036681">
    <property type="component" value="Unplaced"/>
</dbReference>
<keyword evidence="1" id="KW-1185">Reference proteome</keyword>
<name>A0A0M3IPY2_ASCLU</name>
<evidence type="ECO:0000313" key="2">
    <source>
        <dbReference type="WBParaSite" id="ALUE_0002081001-mRNA-1"/>
    </source>
</evidence>
<sequence length="52" mass="6244">MLIAICVRRSFVIVLCRSFFLSDQRRPTRINRKPIRQSGRGEKWRLDKVLEV</sequence>
<dbReference type="AlphaFoldDB" id="A0A0M3IPY2"/>
<organism evidence="1 2">
    <name type="scientific">Ascaris lumbricoides</name>
    <name type="common">Giant roundworm</name>
    <dbReference type="NCBI Taxonomy" id="6252"/>
    <lineage>
        <taxon>Eukaryota</taxon>
        <taxon>Metazoa</taxon>
        <taxon>Ecdysozoa</taxon>
        <taxon>Nematoda</taxon>
        <taxon>Chromadorea</taxon>
        <taxon>Rhabditida</taxon>
        <taxon>Spirurina</taxon>
        <taxon>Ascaridomorpha</taxon>
        <taxon>Ascaridoidea</taxon>
        <taxon>Ascarididae</taxon>
        <taxon>Ascaris</taxon>
    </lineage>
</organism>